<reference evidence="5" key="1">
    <citation type="submission" date="2017-02" db="UniProtKB">
        <authorList>
            <consortium name="WormBaseParasite"/>
        </authorList>
    </citation>
    <scope>IDENTIFICATION</scope>
</reference>
<evidence type="ECO:0000313" key="3">
    <source>
        <dbReference type="EMBL" id="VDL75375.1"/>
    </source>
</evidence>
<sequence>MNQQEYTVVKGERFDAKRPKDSEIFHGDGSFTDKTMYQQEYVYSGSCSIEGRNYQYYTVRSSREESGSALEGTSRKNLVMLEGDRYNVRRAIESAVSKRTSPLLGKSVSQEDYVAVKGERCLVKRPKDSNVLMYDGTFSGVTVHQRDYVTIKGERYELSRPRDCGIFDAEPAHLTETGAKRRHSMTTAEPSGICRSKSSDLLHRGSCVRGRETSGKKPKVKSKGDVLHSGCAASSHAHEPDVYSSKLRARDYVFKPQRCPAGELVKSIRQNHTNTSRFHFAKCDKGHHFYKPLDSEK</sequence>
<dbReference type="WBParaSite" id="NBR_0001178501-mRNA-1">
    <property type="protein sequence ID" value="NBR_0001178501-mRNA-1"/>
    <property type="gene ID" value="NBR_0001178501"/>
</dbReference>
<dbReference type="GO" id="GO:0005879">
    <property type="term" value="C:axonemal microtubule"/>
    <property type="evidence" value="ECO:0007669"/>
    <property type="project" value="TreeGrafter"/>
</dbReference>
<gene>
    <name evidence="3" type="ORF">NBR_LOCUS11786</name>
</gene>
<dbReference type="GO" id="GO:0036126">
    <property type="term" value="C:sperm flagellum"/>
    <property type="evidence" value="ECO:0007669"/>
    <property type="project" value="TreeGrafter"/>
</dbReference>
<dbReference type="AlphaFoldDB" id="A0A0N4Y6Q7"/>
<evidence type="ECO:0000313" key="5">
    <source>
        <dbReference type="WBParaSite" id="NBR_0001178501-mRNA-1"/>
    </source>
</evidence>
<proteinExistence type="inferred from homology"/>
<reference evidence="3 4" key="2">
    <citation type="submission" date="2018-11" db="EMBL/GenBank/DDBJ databases">
        <authorList>
            <consortium name="Pathogen Informatics"/>
        </authorList>
    </citation>
    <scope>NUCLEOTIDE SEQUENCE [LARGE SCALE GENOMIC DNA]</scope>
</reference>
<protein>
    <submittedName>
        <fullName evidence="5">OstA-like_N domain-containing protein</fullName>
    </submittedName>
</protein>
<dbReference type="GO" id="GO:0008017">
    <property type="term" value="F:microtubule binding"/>
    <property type="evidence" value="ECO:0007669"/>
    <property type="project" value="InterPro"/>
</dbReference>
<organism evidence="5">
    <name type="scientific">Nippostrongylus brasiliensis</name>
    <name type="common">Rat hookworm</name>
    <dbReference type="NCBI Taxonomy" id="27835"/>
    <lineage>
        <taxon>Eukaryota</taxon>
        <taxon>Metazoa</taxon>
        <taxon>Ecdysozoa</taxon>
        <taxon>Nematoda</taxon>
        <taxon>Chromadorea</taxon>
        <taxon>Rhabditida</taxon>
        <taxon>Rhabditina</taxon>
        <taxon>Rhabditomorpha</taxon>
        <taxon>Strongyloidea</taxon>
        <taxon>Heligmosomidae</taxon>
        <taxon>Nippostrongylus</taxon>
    </lineage>
</organism>
<dbReference type="EMBL" id="UYSL01020599">
    <property type="protein sequence ID" value="VDL75375.1"/>
    <property type="molecule type" value="Genomic_DNA"/>
</dbReference>
<dbReference type="InterPro" id="IPR033336">
    <property type="entry name" value="SAXO1/2"/>
</dbReference>
<evidence type="ECO:0000313" key="4">
    <source>
        <dbReference type="Proteomes" id="UP000271162"/>
    </source>
</evidence>
<dbReference type="GO" id="GO:0005814">
    <property type="term" value="C:centriole"/>
    <property type="evidence" value="ECO:0007669"/>
    <property type="project" value="TreeGrafter"/>
</dbReference>
<feature type="region of interest" description="Disordered" evidence="2">
    <location>
        <begin position="207"/>
        <end position="226"/>
    </location>
</feature>
<name>A0A0N4Y6Q7_NIPBR</name>
<dbReference type="PANTHER" id="PTHR31516">
    <property type="entry name" value="STABILIZER OF AXONEMAL MICROTUBULES 2"/>
    <property type="match status" value="1"/>
</dbReference>
<evidence type="ECO:0000256" key="1">
    <source>
        <dbReference type="ARBA" id="ARBA00008738"/>
    </source>
</evidence>
<evidence type="ECO:0000256" key="2">
    <source>
        <dbReference type="SAM" id="MobiDB-lite"/>
    </source>
</evidence>
<dbReference type="Proteomes" id="UP000271162">
    <property type="component" value="Unassembled WGS sequence"/>
</dbReference>
<dbReference type="OMA" id="ERIMHDR"/>
<dbReference type="PANTHER" id="PTHR31516:SF17">
    <property type="entry name" value="STABILIZER OF AXONEMAL MICROTUBULES 2"/>
    <property type="match status" value="1"/>
</dbReference>
<dbReference type="GO" id="GO:0036064">
    <property type="term" value="C:ciliary basal body"/>
    <property type="evidence" value="ECO:0007669"/>
    <property type="project" value="TreeGrafter"/>
</dbReference>
<accession>A0A0N4Y6Q7</accession>
<dbReference type="STRING" id="27835.A0A0N4Y6Q7"/>
<comment type="similarity">
    <text evidence="1">Belongs to the FAM154 family.</text>
</comment>
<keyword evidence="4" id="KW-1185">Reference proteome</keyword>